<dbReference type="Proteomes" id="UP000095705">
    <property type="component" value="Unassembled WGS sequence"/>
</dbReference>
<gene>
    <name evidence="2" type="ORF">BGK67_33680</name>
</gene>
<dbReference type="GO" id="GO:0016887">
    <property type="term" value="F:ATP hydrolysis activity"/>
    <property type="evidence" value="ECO:0007669"/>
    <property type="project" value="InterPro"/>
</dbReference>
<dbReference type="EMBL" id="MEHK01000002">
    <property type="protein sequence ID" value="OEJ22483.1"/>
    <property type="molecule type" value="Genomic_DNA"/>
</dbReference>
<feature type="domain" description="ATPase AAA-type core" evidence="1">
    <location>
        <begin position="347"/>
        <end position="414"/>
    </location>
</feature>
<dbReference type="OrthoDB" id="9816534at2"/>
<evidence type="ECO:0000259" key="1">
    <source>
        <dbReference type="Pfam" id="PF13304"/>
    </source>
</evidence>
<proteinExistence type="predicted"/>
<evidence type="ECO:0000313" key="3">
    <source>
        <dbReference type="Proteomes" id="UP000095705"/>
    </source>
</evidence>
<sequence length="508" mass="56319">MRFIVQPTRAFPSDAGPRAALLVPDRWDDHHYKTSFDLWIRRGPSTLPVEIGRVKIALLDQEPGPSPLPTGIYEGGLPRRLGNWVSLGQDDLYYERIKDLGPAMCREILNGLNDLALNLGVFATARWTSAVRQSLLRSVADYTVVGQFNRIAAGGRRLADYRFDYHPPQTDPSLPARGPLEFEVTPESTPPTNIHVLIGRNGEGKTTLLHSLAQAAVNHGGLLEATAGRIVHLPTEFGEPQTFANVLLVSSSAFDTYTGVRPPSPTTRYRHVGITPGSKADEFIDSLESIMTSGRYERWLEALERLNSDRHFQTAVLDDCEVVFGERPGHSALYTGSGRLWRDVFMDLSSGHAIVLLTLTGLVDLVAERTLVLLDEPEAHLHPPLLSAFIRALSDLLTDRNGVAVTATHSPVVLQEVPKTCVYKITRNGQHIRARRPRYETYGENVGVLTHEIFGLEVMRSGFYAEVERAVHEFGDYEEVINHFSGQLGDEARGLVRILLADREGGEL</sequence>
<dbReference type="SUPFAM" id="SSF52540">
    <property type="entry name" value="P-loop containing nucleoside triphosphate hydrolases"/>
    <property type="match status" value="1"/>
</dbReference>
<comment type="caution">
    <text evidence="2">The sequence shown here is derived from an EMBL/GenBank/DDBJ whole genome shotgun (WGS) entry which is preliminary data.</text>
</comment>
<dbReference type="InterPro" id="IPR051396">
    <property type="entry name" value="Bact_Antivir_Def_Nuclease"/>
</dbReference>
<name>A0A1E5P0A2_9ACTN</name>
<accession>A0A1E5P0A2</accession>
<dbReference type="RefSeq" id="WP_069924531.1">
    <property type="nucleotide sequence ID" value="NZ_MEHK01000002.1"/>
</dbReference>
<dbReference type="STRING" id="36818.BGK67_33680"/>
<dbReference type="PANTHER" id="PTHR43581">
    <property type="entry name" value="ATP/GTP PHOSPHATASE"/>
    <property type="match status" value="1"/>
</dbReference>
<organism evidence="2 3">
    <name type="scientific">Streptomyces subrutilus</name>
    <dbReference type="NCBI Taxonomy" id="36818"/>
    <lineage>
        <taxon>Bacteria</taxon>
        <taxon>Bacillati</taxon>
        <taxon>Actinomycetota</taxon>
        <taxon>Actinomycetes</taxon>
        <taxon>Kitasatosporales</taxon>
        <taxon>Streptomycetaceae</taxon>
        <taxon>Streptomyces</taxon>
    </lineage>
</organism>
<dbReference type="InterPro" id="IPR003959">
    <property type="entry name" value="ATPase_AAA_core"/>
</dbReference>
<dbReference type="Pfam" id="PF13304">
    <property type="entry name" value="AAA_21"/>
    <property type="match status" value="1"/>
</dbReference>
<keyword evidence="3" id="KW-1185">Reference proteome</keyword>
<protein>
    <recommendedName>
        <fullName evidence="1">ATPase AAA-type core domain-containing protein</fullName>
    </recommendedName>
</protein>
<reference evidence="2 3" key="1">
    <citation type="submission" date="2016-08" db="EMBL/GenBank/DDBJ databases">
        <title>The complete genome of Streptomyces subrutilus 10-1-1.</title>
        <authorList>
            <person name="Chen X."/>
        </authorList>
    </citation>
    <scope>NUCLEOTIDE SEQUENCE [LARGE SCALE GENOMIC DNA]</scope>
    <source>
        <strain evidence="2 3">10-1-1</strain>
    </source>
</reference>
<dbReference type="PANTHER" id="PTHR43581:SF2">
    <property type="entry name" value="EXCINUCLEASE ATPASE SUBUNIT"/>
    <property type="match status" value="1"/>
</dbReference>
<dbReference type="Gene3D" id="3.40.50.300">
    <property type="entry name" value="P-loop containing nucleotide triphosphate hydrolases"/>
    <property type="match status" value="1"/>
</dbReference>
<dbReference type="AlphaFoldDB" id="A0A1E5P0A2"/>
<dbReference type="InterPro" id="IPR027417">
    <property type="entry name" value="P-loop_NTPase"/>
</dbReference>
<evidence type="ECO:0000313" key="2">
    <source>
        <dbReference type="EMBL" id="OEJ22483.1"/>
    </source>
</evidence>
<dbReference type="GO" id="GO:0005524">
    <property type="term" value="F:ATP binding"/>
    <property type="evidence" value="ECO:0007669"/>
    <property type="project" value="InterPro"/>
</dbReference>